<sequence>MRRCELCKAKARTHCASDRASLCWDCDASVHSASFLVARHSRRLLCDVCQSPMPWTVSGGKIAPTVSVCEQCAGQELCEGSGGGESEEDHQIVPCSPLPCSSDDEAIDGGNVVVWRKKMRIEADRSCAMSRRAPPDMLHRQDTGSEFLKADEIRLDLNLPGNGVVLALDSEPEPFLPCGRRRDDQIGGDLVQFERRKEEDDVDVEDVGVCVVNDVLDHDGEGEVGAAEEGGVAGGVFAEGPGDSVRGGLGGAGAEELGAGEPDGGDAVVLLAIGGAGELEHGVGPDAVEGGRVVSSGEGEIIGVAEAVG</sequence>
<dbReference type="AlphaFoldDB" id="A0A8X8XWP3"/>
<dbReference type="EMBL" id="PNBA02000006">
    <property type="protein sequence ID" value="KAG6420439.1"/>
    <property type="molecule type" value="Genomic_DNA"/>
</dbReference>
<dbReference type="GO" id="GO:0008270">
    <property type="term" value="F:zinc ion binding"/>
    <property type="evidence" value="ECO:0007669"/>
    <property type="project" value="UniProtKB-KW"/>
</dbReference>
<keyword evidence="2 4" id="KW-0863">Zinc-finger</keyword>
<proteinExistence type="predicted"/>
<keyword evidence="3" id="KW-0862">Zinc</keyword>
<evidence type="ECO:0000256" key="2">
    <source>
        <dbReference type="ARBA" id="ARBA00022771"/>
    </source>
</evidence>
<dbReference type="PANTHER" id="PTHR31717:SF60">
    <property type="entry name" value="B-BOX TYPE ZINC FINGER FAMILY PROTEIN"/>
    <property type="match status" value="1"/>
</dbReference>
<evidence type="ECO:0000259" key="5">
    <source>
        <dbReference type="PROSITE" id="PS50119"/>
    </source>
</evidence>
<dbReference type="CDD" id="cd19821">
    <property type="entry name" value="Bbox1_BBX-like"/>
    <property type="match status" value="1"/>
</dbReference>
<comment type="caution">
    <text evidence="6">The sequence shown here is derived from an EMBL/GenBank/DDBJ whole genome shotgun (WGS) entry which is preliminary data.</text>
</comment>
<dbReference type="PANTHER" id="PTHR31717">
    <property type="entry name" value="ZINC FINGER PROTEIN CONSTANS-LIKE 10"/>
    <property type="match status" value="1"/>
</dbReference>
<feature type="domain" description="B box-type" evidence="5">
    <location>
        <begin position="1"/>
        <end position="45"/>
    </location>
</feature>
<evidence type="ECO:0000313" key="7">
    <source>
        <dbReference type="Proteomes" id="UP000298416"/>
    </source>
</evidence>
<reference evidence="6" key="1">
    <citation type="submission" date="2018-01" db="EMBL/GenBank/DDBJ databases">
        <authorList>
            <person name="Mao J.F."/>
        </authorList>
    </citation>
    <scope>NUCLEOTIDE SEQUENCE</scope>
    <source>
        <strain evidence="6">Huo1</strain>
        <tissue evidence="6">Leaf</tissue>
    </source>
</reference>
<evidence type="ECO:0000256" key="4">
    <source>
        <dbReference type="PROSITE-ProRule" id="PRU00024"/>
    </source>
</evidence>
<keyword evidence="1" id="KW-0479">Metal-binding</keyword>
<protein>
    <recommendedName>
        <fullName evidence="5">B box-type domain-containing protein</fullName>
    </recommendedName>
</protein>
<accession>A0A8X8XWP3</accession>
<evidence type="ECO:0000256" key="1">
    <source>
        <dbReference type="ARBA" id="ARBA00022723"/>
    </source>
</evidence>
<dbReference type="Pfam" id="PF00643">
    <property type="entry name" value="zf-B_box"/>
    <property type="match status" value="1"/>
</dbReference>
<organism evidence="6">
    <name type="scientific">Salvia splendens</name>
    <name type="common">Scarlet sage</name>
    <dbReference type="NCBI Taxonomy" id="180675"/>
    <lineage>
        <taxon>Eukaryota</taxon>
        <taxon>Viridiplantae</taxon>
        <taxon>Streptophyta</taxon>
        <taxon>Embryophyta</taxon>
        <taxon>Tracheophyta</taxon>
        <taxon>Spermatophyta</taxon>
        <taxon>Magnoliopsida</taxon>
        <taxon>eudicotyledons</taxon>
        <taxon>Gunneridae</taxon>
        <taxon>Pentapetalae</taxon>
        <taxon>asterids</taxon>
        <taxon>lamiids</taxon>
        <taxon>Lamiales</taxon>
        <taxon>Lamiaceae</taxon>
        <taxon>Nepetoideae</taxon>
        <taxon>Mentheae</taxon>
        <taxon>Salviinae</taxon>
        <taxon>Salvia</taxon>
        <taxon>Salvia subgen. Calosphace</taxon>
        <taxon>core Calosphace</taxon>
    </lineage>
</organism>
<reference evidence="6" key="2">
    <citation type="submission" date="2020-08" db="EMBL/GenBank/DDBJ databases">
        <title>Plant Genome Project.</title>
        <authorList>
            <person name="Zhang R.-G."/>
        </authorList>
    </citation>
    <scope>NUCLEOTIDE SEQUENCE</scope>
    <source>
        <strain evidence="6">Huo1</strain>
        <tissue evidence="6">Leaf</tissue>
    </source>
</reference>
<evidence type="ECO:0000313" key="6">
    <source>
        <dbReference type="EMBL" id="KAG6420439.1"/>
    </source>
</evidence>
<dbReference type="PROSITE" id="PS50119">
    <property type="entry name" value="ZF_BBOX"/>
    <property type="match status" value="1"/>
</dbReference>
<evidence type="ECO:0000256" key="3">
    <source>
        <dbReference type="ARBA" id="ARBA00022833"/>
    </source>
</evidence>
<dbReference type="InterPro" id="IPR000315">
    <property type="entry name" value="Znf_B-box"/>
</dbReference>
<dbReference type="Proteomes" id="UP000298416">
    <property type="component" value="Unassembled WGS sequence"/>
</dbReference>
<dbReference type="SMART" id="SM00336">
    <property type="entry name" value="BBOX"/>
    <property type="match status" value="1"/>
</dbReference>
<name>A0A8X8XWP3_SALSN</name>
<dbReference type="InterPro" id="IPR049808">
    <property type="entry name" value="CONSTANS-like_Bbox1"/>
</dbReference>
<keyword evidence="7" id="KW-1185">Reference proteome</keyword>
<gene>
    <name evidence="6" type="ORF">SASPL_116966</name>
</gene>